<dbReference type="PANTHER" id="PTHR23427">
    <property type="entry name" value="SURFEIT LOCUS PROTEIN"/>
    <property type="match status" value="1"/>
</dbReference>
<protein>
    <recommendedName>
        <fullName evidence="6">SURF1-like protein</fullName>
    </recommendedName>
</protein>
<name>A0ABY9H539_9GAMM</name>
<evidence type="ECO:0000256" key="1">
    <source>
        <dbReference type="ARBA" id="ARBA00004370"/>
    </source>
</evidence>
<proteinExistence type="inferred from homology"/>
<accession>A0ABY9H539</accession>
<sequence length="246" mass="27636">MNDSPSQHARRGPWRQRLWWLLWSPLVLLGLGLGLWQWERAGEKRDYLAGLAAAPHLEAPHQRPPDGSHLTLSGEYLAEQTLFLDNRVLNGRHGVAPLTPLRTADGRLWLVQRGFLASGAGRETPEVETPQGPVTLEGRWQVAGEGAPLFGPNREGQRLQRIQLDAWELPFAHDGWLHLEQGPGRLEPWWTPSVMPPSRHLGYAVQWWGLALAALVVMVIGGRRLGRDRRAANDDPCRTDNKQESL</sequence>
<keyword evidence="6" id="KW-1003">Cell membrane</keyword>
<keyword evidence="8" id="KW-1185">Reference proteome</keyword>
<keyword evidence="4 6" id="KW-1133">Transmembrane helix</keyword>
<comment type="similarity">
    <text evidence="2 6">Belongs to the SURF1 family.</text>
</comment>
<dbReference type="InterPro" id="IPR045214">
    <property type="entry name" value="Surf1/Surf4"/>
</dbReference>
<comment type="subcellular location">
    <subcellularLocation>
        <location evidence="6">Cell membrane</location>
        <topology evidence="6">Multi-pass membrane protein</topology>
    </subcellularLocation>
    <subcellularLocation>
        <location evidence="1">Membrane</location>
    </subcellularLocation>
</comment>
<dbReference type="PROSITE" id="PS50895">
    <property type="entry name" value="SURF1"/>
    <property type="match status" value="1"/>
</dbReference>
<evidence type="ECO:0000256" key="6">
    <source>
        <dbReference type="RuleBase" id="RU363076"/>
    </source>
</evidence>
<dbReference type="RefSeq" id="WP_305501378.1">
    <property type="nucleotide sequence ID" value="NZ_CP131913.1"/>
</dbReference>
<evidence type="ECO:0000256" key="3">
    <source>
        <dbReference type="ARBA" id="ARBA00022692"/>
    </source>
</evidence>
<evidence type="ECO:0000256" key="4">
    <source>
        <dbReference type="ARBA" id="ARBA00022989"/>
    </source>
</evidence>
<organism evidence="7 8">
    <name type="scientific">Halomonas alkalicola</name>
    <dbReference type="NCBI Taxonomy" id="1930622"/>
    <lineage>
        <taxon>Bacteria</taxon>
        <taxon>Pseudomonadati</taxon>
        <taxon>Pseudomonadota</taxon>
        <taxon>Gammaproteobacteria</taxon>
        <taxon>Oceanospirillales</taxon>
        <taxon>Halomonadaceae</taxon>
        <taxon>Halomonas</taxon>
    </lineage>
</organism>
<dbReference type="CDD" id="cd06662">
    <property type="entry name" value="SURF1"/>
    <property type="match status" value="1"/>
</dbReference>
<dbReference type="PANTHER" id="PTHR23427:SF2">
    <property type="entry name" value="SURFEIT LOCUS PROTEIN 1"/>
    <property type="match status" value="1"/>
</dbReference>
<evidence type="ECO:0000256" key="5">
    <source>
        <dbReference type="ARBA" id="ARBA00023136"/>
    </source>
</evidence>
<gene>
    <name evidence="7" type="ORF">B6N23_01190</name>
</gene>
<evidence type="ECO:0000313" key="8">
    <source>
        <dbReference type="Proteomes" id="UP001235344"/>
    </source>
</evidence>
<evidence type="ECO:0000313" key="7">
    <source>
        <dbReference type="EMBL" id="WLI73589.1"/>
    </source>
</evidence>
<dbReference type="Proteomes" id="UP001235344">
    <property type="component" value="Chromosome"/>
</dbReference>
<keyword evidence="3 6" id="KW-0812">Transmembrane</keyword>
<dbReference type="EMBL" id="CP131913">
    <property type="protein sequence ID" value="WLI73589.1"/>
    <property type="molecule type" value="Genomic_DNA"/>
</dbReference>
<dbReference type="Pfam" id="PF02104">
    <property type="entry name" value="SURF1"/>
    <property type="match status" value="1"/>
</dbReference>
<feature type="transmembrane region" description="Helical" evidence="6">
    <location>
        <begin position="200"/>
        <end position="220"/>
    </location>
</feature>
<dbReference type="InterPro" id="IPR002994">
    <property type="entry name" value="Surf1/Shy1"/>
</dbReference>
<evidence type="ECO:0000256" key="2">
    <source>
        <dbReference type="ARBA" id="ARBA00007165"/>
    </source>
</evidence>
<reference evidence="7 8" key="1">
    <citation type="submission" date="2023-08" db="EMBL/GenBank/DDBJ databases">
        <title>Transcriptome Analysis of Halomonas alkalicola CICC 11012s to Identify the Genes Involved in Alkaline Tolerances.</title>
        <authorList>
            <person name="Zhai L."/>
        </authorList>
    </citation>
    <scope>NUCLEOTIDE SEQUENCE [LARGE SCALE GENOMIC DNA]</scope>
    <source>
        <strain evidence="7 8">CICC 11012s</strain>
    </source>
</reference>
<feature type="transmembrane region" description="Helical" evidence="6">
    <location>
        <begin position="20"/>
        <end position="38"/>
    </location>
</feature>
<keyword evidence="5 6" id="KW-0472">Membrane</keyword>